<evidence type="ECO:0000313" key="4">
    <source>
        <dbReference type="Proteomes" id="UP001597049"/>
    </source>
</evidence>
<evidence type="ECO:0000256" key="1">
    <source>
        <dbReference type="SAM" id="Phobius"/>
    </source>
</evidence>
<dbReference type="InterPro" id="IPR024983">
    <property type="entry name" value="CHAT_dom"/>
</dbReference>
<sequence>MINKLIFILLLYTSLGQSQSLEDAIYAHLDAFVENTSSTALQELKANAIDFTKNAQNTNEYLALVVLYANMGFYDKQYGNFQPAIRSYEKAWEIYKSHQFESYDIIEYTLKPLGNIYTQLGDFANAERVIKRYIALAKSQNDSQQQVAGIINLSVVYHNTGKHSTAIELLQEGLETHGLTPEQVTALENNMATNLLAKQQLNKAKSFLKTTNKNDVLKLRNKAQLAMKEGEYEQALRLLNQVEPQLINETSIARDIARFYVEKASVFMALQAVENASETYLKALKILLPLESFVLLPPKELLYAEPTFISIFDGLANLQASSTIALAYYDLSFYVSDLMYADYTQQEVRLMHQSSWKRRTEDCLDILWDDYQTSQNSELLKRAFTYVENSKARVLREQMTQQYLLKLHPEDSLLQLRKKLTNSQEQLINLSLKVQLTQPNAKRIAAISDSLSQIHQALRQVQGRVEAKYSDSLSTSVSLGQIQQKLRQDQSILLLYFSGRSHIYRFDIDDKSLHLHRISKDSVIKQQLSDFIGFFESPTAINRGIADYRETAYALYQKLMPEAKTANANLMIIPDALLHFVPFEALLFDASQSTVYEQMPFLLKRHTISYNNSARLYNQAESQGVKNSVLGLFPVFEDTSKHLSYSLEESKHLEELMPTTLLLHDEASSTNFKSLAAEHSILHLSTHANSGTFTIPATMEFYDDVLLVQDLYSLQLNPKLVVLSACETGVGKLLTGEGPISLARGFQYAGAQNLLFSLWEINDRSTSQLMASFYKHYSHNQSVAIANRKSKLDFLENKEISNANKSPYYWSAFVYYGAVEEAKEQPEAFWIYIVISLMLVVGVFQIYTKRIKKKV</sequence>
<feature type="transmembrane region" description="Helical" evidence="1">
    <location>
        <begin position="829"/>
        <end position="847"/>
    </location>
</feature>
<dbReference type="Pfam" id="PF13176">
    <property type="entry name" value="TPR_7"/>
    <property type="match status" value="1"/>
</dbReference>
<dbReference type="Gene3D" id="1.25.40.10">
    <property type="entry name" value="Tetratricopeptide repeat domain"/>
    <property type="match status" value="1"/>
</dbReference>
<evidence type="ECO:0000259" key="2">
    <source>
        <dbReference type="Pfam" id="PF12770"/>
    </source>
</evidence>
<dbReference type="PANTHER" id="PTHR10098:SF108">
    <property type="entry name" value="TETRATRICOPEPTIDE REPEAT PROTEIN 28"/>
    <property type="match status" value="1"/>
</dbReference>
<dbReference type="Pfam" id="PF12770">
    <property type="entry name" value="CHAT"/>
    <property type="match status" value="1"/>
</dbReference>
<feature type="domain" description="CHAT" evidence="2">
    <location>
        <begin position="550"/>
        <end position="817"/>
    </location>
</feature>
<reference evidence="4" key="1">
    <citation type="journal article" date="2019" name="Int. J. Syst. Evol. Microbiol.">
        <title>The Global Catalogue of Microorganisms (GCM) 10K type strain sequencing project: providing services to taxonomists for standard genome sequencing and annotation.</title>
        <authorList>
            <consortium name="The Broad Institute Genomics Platform"/>
            <consortium name="The Broad Institute Genome Sequencing Center for Infectious Disease"/>
            <person name="Wu L."/>
            <person name="Ma J."/>
        </authorList>
    </citation>
    <scope>NUCLEOTIDE SEQUENCE [LARGE SCALE GENOMIC DNA]</scope>
    <source>
        <strain evidence="4">CCUG 56752</strain>
    </source>
</reference>
<name>A0ABW3GRS1_9FLAO</name>
<organism evidence="3 4">
    <name type="scientific">Psychroflexus salinarum</name>
    <dbReference type="NCBI Taxonomy" id="546024"/>
    <lineage>
        <taxon>Bacteria</taxon>
        <taxon>Pseudomonadati</taxon>
        <taxon>Bacteroidota</taxon>
        <taxon>Flavobacteriia</taxon>
        <taxon>Flavobacteriales</taxon>
        <taxon>Flavobacteriaceae</taxon>
        <taxon>Psychroflexus</taxon>
    </lineage>
</organism>
<dbReference type="InterPro" id="IPR011990">
    <property type="entry name" value="TPR-like_helical_dom_sf"/>
</dbReference>
<proteinExistence type="predicted"/>
<dbReference type="EMBL" id="JBHTIV010000003">
    <property type="protein sequence ID" value="MFD0931334.1"/>
    <property type="molecule type" value="Genomic_DNA"/>
</dbReference>
<keyword evidence="1" id="KW-0812">Transmembrane</keyword>
<evidence type="ECO:0000313" key="3">
    <source>
        <dbReference type="EMBL" id="MFD0931334.1"/>
    </source>
</evidence>
<keyword evidence="1" id="KW-0472">Membrane</keyword>
<dbReference type="PANTHER" id="PTHR10098">
    <property type="entry name" value="RAPSYN-RELATED"/>
    <property type="match status" value="1"/>
</dbReference>
<dbReference type="InterPro" id="IPR019734">
    <property type="entry name" value="TPR_rpt"/>
</dbReference>
<protein>
    <submittedName>
        <fullName evidence="3">CHAT domain-containing protein</fullName>
    </submittedName>
</protein>
<dbReference type="RefSeq" id="WP_379656670.1">
    <property type="nucleotide sequence ID" value="NZ_JBHTIV010000003.1"/>
</dbReference>
<dbReference type="Proteomes" id="UP001597049">
    <property type="component" value="Unassembled WGS sequence"/>
</dbReference>
<comment type="caution">
    <text evidence="3">The sequence shown here is derived from an EMBL/GenBank/DDBJ whole genome shotgun (WGS) entry which is preliminary data.</text>
</comment>
<gene>
    <name evidence="3" type="ORF">ACFQ0R_01865</name>
</gene>
<keyword evidence="1" id="KW-1133">Transmembrane helix</keyword>
<keyword evidence="4" id="KW-1185">Reference proteome</keyword>
<dbReference type="SMART" id="SM00028">
    <property type="entry name" value="TPR"/>
    <property type="match status" value="5"/>
</dbReference>
<accession>A0ABW3GRS1</accession>
<dbReference type="SUPFAM" id="SSF48452">
    <property type="entry name" value="TPR-like"/>
    <property type="match status" value="1"/>
</dbReference>